<feature type="domain" description="Carrier" evidence="6">
    <location>
        <begin position="2082"/>
        <end position="2157"/>
    </location>
</feature>
<dbReference type="PROSITE" id="PS00455">
    <property type="entry name" value="AMP_BINDING"/>
    <property type="match status" value="2"/>
</dbReference>
<dbReference type="SUPFAM" id="SSF47336">
    <property type="entry name" value="ACP-like"/>
    <property type="match status" value="2"/>
</dbReference>
<dbReference type="SUPFAM" id="SSF56801">
    <property type="entry name" value="Acetyl-CoA synthetase-like"/>
    <property type="match status" value="2"/>
</dbReference>
<dbReference type="CDD" id="cd19531">
    <property type="entry name" value="LCL_NRPS-like"/>
    <property type="match status" value="2"/>
</dbReference>
<dbReference type="EMBL" id="CP065668">
    <property type="protein sequence ID" value="QPS08456.1"/>
    <property type="molecule type" value="Genomic_DNA"/>
</dbReference>
<dbReference type="GO" id="GO:0047527">
    <property type="term" value="F:2,3-dihydroxybenzoate-serine ligase activity"/>
    <property type="evidence" value="ECO:0007669"/>
    <property type="project" value="TreeGrafter"/>
</dbReference>
<dbReference type="GO" id="GO:0009366">
    <property type="term" value="C:enterobactin synthetase complex"/>
    <property type="evidence" value="ECO:0007669"/>
    <property type="project" value="TreeGrafter"/>
</dbReference>
<evidence type="ECO:0000256" key="2">
    <source>
        <dbReference type="ARBA" id="ARBA00006432"/>
    </source>
</evidence>
<dbReference type="NCBIfam" id="TIGR01733">
    <property type="entry name" value="AA-adenyl-dom"/>
    <property type="match status" value="2"/>
</dbReference>
<reference evidence="7 8" key="1">
    <citation type="submission" date="2020-12" db="EMBL/GenBank/DDBJ databases">
        <title>FDA dAtabase for Regulatory Grade micrObial Sequences (FDA-ARGOS): Supporting development and validation of Infectious Disease Dx tests.</title>
        <authorList>
            <person name="Sproer C."/>
            <person name="Gronow S."/>
            <person name="Severitt S."/>
            <person name="Schroder I."/>
            <person name="Tallon L."/>
            <person name="Sadzewicz L."/>
            <person name="Zhao X."/>
            <person name="Boylan J."/>
            <person name="Ott S."/>
            <person name="Bowen H."/>
            <person name="Vavikolanu K."/>
            <person name="Mehta A."/>
            <person name="Aluvathingal J."/>
            <person name="Nadendla S."/>
            <person name="Lowell S."/>
            <person name="Myers T."/>
            <person name="Yan Y."/>
            <person name="Sichtig H."/>
        </authorList>
    </citation>
    <scope>NUCLEOTIDE SEQUENCE [LARGE SCALE GENOMIC DNA]</scope>
    <source>
        <strain evidence="7 8">FDAARGOS_909</strain>
    </source>
</reference>
<dbReference type="InterPro" id="IPR023213">
    <property type="entry name" value="CAT-like_dom_sf"/>
</dbReference>
<dbReference type="CDD" id="cd05930">
    <property type="entry name" value="A_NRPS"/>
    <property type="match status" value="1"/>
</dbReference>
<comment type="cofactor">
    <cofactor evidence="1">
        <name>pantetheine 4'-phosphate</name>
        <dbReference type="ChEBI" id="CHEBI:47942"/>
    </cofactor>
</comment>
<dbReference type="FunFam" id="3.40.50.980:FF:000001">
    <property type="entry name" value="Non-ribosomal peptide synthetase"/>
    <property type="match status" value="2"/>
</dbReference>
<organism evidence="7 8">
    <name type="scientific">Delftia acidovorans</name>
    <name type="common">Pseudomonas acidovorans</name>
    <name type="synonym">Comamonas acidovorans</name>
    <dbReference type="NCBI Taxonomy" id="80866"/>
    <lineage>
        <taxon>Bacteria</taxon>
        <taxon>Pseudomonadati</taxon>
        <taxon>Pseudomonadota</taxon>
        <taxon>Betaproteobacteria</taxon>
        <taxon>Burkholderiales</taxon>
        <taxon>Comamonadaceae</taxon>
        <taxon>Delftia</taxon>
    </lineage>
</organism>
<dbReference type="InterPro" id="IPR020845">
    <property type="entry name" value="AMP-binding_CS"/>
</dbReference>
<name>A0A7T2VYU1_DELAC</name>
<dbReference type="InterPro" id="IPR009081">
    <property type="entry name" value="PP-bd_ACP"/>
</dbReference>
<dbReference type="Pfam" id="PF13193">
    <property type="entry name" value="AMP-binding_C"/>
    <property type="match status" value="2"/>
</dbReference>
<dbReference type="Gene3D" id="3.30.559.10">
    <property type="entry name" value="Chloramphenicol acetyltransferase-like domain"/>
    <property type="match status" value="2"/>
</dbReference>
<dbReference type="Gene3D" id="3.30.559.30">
    <property type="entry name" value="Nonribosomal peptide synthetase, condensation domain"/>
    <property type="match status" value="2"/>
</dbReference>
<evidence type="ECO:0000256" key="1">
    <source>
        <dbReference type="ARBA" id="ARBA00001957"/>
    </source>
</evidence>
<dbReference type="NCBIfam" id="NF003417">
    <property type="entry name" value="PRK04813.1"/>
    <property type="match status" value="2"/>
</dbReference>
<sequence>MTAPQDIQSLRARLSPEQRAQLDARLRGGGSPAVRAGQDIPRRDPASPALLSHAQRSLWLTWQLAPDSPAYNLAGSLDMEGPLDVAALAAALGDLVSRHDILRTRITAGDDGQAEQVVQPMEPVQPDGATSLQMPVVDLPAQAALEDALAGFAQTPFALDRQAPLRACLYRLGAQRHVLALSLHHIAADGWSLRILIDELLHCYEARLRAQPPALAPMPIQFADYAAWERQRLDGGERERQLRYWRDRLGQEHAPLELPLSHARGAVPGAAEGRHRFVWSVELSDAVRALARARGASLFMAMTALLDLLLYRLSGQRRIRVGTPIANRGKAETHGLIGYLLNLQVLQVDAAPQMGFGELLEQVRQAVLDAQQHADLPFDMLVEALAPERLPGVHPLFQVKCTQQDAMERERSAAGLRVRMQTLTAGQAHFDLSLDFTDRAEGIECVFIHDTGLFDAQRIAVFADSLTRCAQQVVAAPDAALAAIALADPPDPNAVPHPAESQVATVLALWSASVARQGQGMALRAESRTASFAQLDRAANRLAAQLRAQGLRPETRIGVLAPRSPEMVLGMLAVLKAGCVHVPLDPELPAERLACQLDDCGARLLLAAQPAAWQPAIPVWPLALSDDTEPEGTALEPVTLHRDQAAYLIYTSGSTGQPKGVVISHGALANYVQGVLARLDLPASASSMAMVSTVAADLGHTVLFGALCSGRLLHLIAPERVFDPDAFADYMHTHQVDVLKIVPSHLQALLNAARPEQVLPRHCLVLGGEATGWALGAQIAALSPGARVLNHYGPTETTVGVLTQEAAAGAREAATVPLGKPLGNGRAHVLDEWLSPVGQGLAGELYLGGQGLARGYQGRRGQTSERFVADPWCAGQRLYRTGDRVRQLVDGSFEFLGRHDDQIKLHGYRIELREVAQALQGLPGVASAEAIVREAQNGQQRLLAYVVAQEGQVLDIAALRELLSRALPPYMLPAAIVPLPQLPLTMNGKIDRNALPEPAPESVEGAGHEAPVGAAEQALAAVWAEVLGREHISRRDNFFEIGGDSILALKVVAKARKRGLRLVPRQLFEQVSLQQLAAMLESSPPAQQATAAGANQAKEESIAVLEAALRSQPLLPSHAQLRQWFLWQLDPHSSAYHIAGALKLAGALDLPALRLSFDELVARHESLRTVFRADAKGQVWQHIQAPAELPGSAMPLIDFSTLPENRRDAAVRQEAMGIIAAPFDLSRGPLLRLALIRVTPQAHVLVVVMHHIVSDGWSMQIIVDEFAQRYCARLQGQSLKLAPLRLQYADHAAWHRGWLQGGEGERQLAYWKSRLGSEHPVMQLPTSQPRRAGVRYRAAQHSIALSAERVHGLQRRAQAQGMSLFMVMLAGFQALLHRYTGLQDIRVGVPTANRHRAESQGIVGFFVNTQVMRGQLHGQMTLSELLIQARDAVAQAQEHQDLPFEQLVEALQPQRSLSVSPLFQVMFNHQRKGRQVLEQLPGLRFEGYLDIERSTIFEFMLDTVEWEDGRLSAQFSYAQELFEAPMVERLARSFDQLLATLVERPGARLSEIDILGAADLRNLDAWSRAGGQGANPGCLVQMIEGQVQRQPHAIATECAGESLSYGELNLRANRLAHLLIRKGMGPERRVAVALPRGIDSVVALLAILKSGAAYVPLDLDYPADRIAVMLEDSRADVFIHNADMGAALSGTFEGLPGIDLRRVVWAQLPQGNPSVALNTDSLLYILFTSGSTGRPKGIAMRHGVLSQLVAWQITRMPGSARTLMFASPCFDVGYQEVAVALCSGATLVQTDADQRRDFSLLLALMEDQAVERVYLPYAVLQLLAEAALRLDRRLPALRQIITAGEQLKLTEELAAWLRRLPRCRLFNQYGPTETHVVSNSDVDAGDGRMLPPIGTPASTAILRVLDDSLQLVPPGVVGELYLGGALARGYVGRPSLTAQRFVADPLDGHAGRLYRTGDLARWDEQGQLEYLGRVDHQVKIRGFRVEPGEVEAALLALQPVREVVVVAQQLANSSRLVAYVVAHPGAAVDAAALREGLRQSLADYMLPSAFVELQALPLNANGKVDRSRLPDPAVVSSTTHEEPSGDTEQGLARIWCELLSAERVGRRDNFFELGGHSLLAAQMVARVQSTLHTSLAVKDVFEAPELAAMAARIATSGDQDAKFREIASFIDSLENV</sequence>
<feature type="region of interest" description="Disordered" evidence="5">
    <location>
        <begin position="24"/>
        <end position="47"/>
    </location>
</feature>
<dbReference type="GO" id="GO:0009239">
    <property type="term" value="P:enterobactin biosynthetic process"/>
    <property type="evidence" value="ECO:0007669"/>
    <property type="project" value="TreeGrafter"/>
</dbReference>
<dbReference type="GO" id="GO:0043041">
    <property type="term" value="P:amino acid activation for nonribosomal peptide biosynthetic process"/>
    <property type="evidence" value="ECO:0007669"/>
    <property type="project" value="TreeGrafter"/>
</dbReference>
<dbReference type="PANTHER" id="PTHR45527">
    <property type="entry name" value="NONRIBOSOMAL PEPTIDE SYNTHETASE"/>
    <property type="match status" value="1"/>
</dbReference>
<dbReference type="InterPro" id="IPR020806">
    <property type="entry name" value="PKS_PP-bd"/>
</dbReference>
<keyword evidence="3" id="KW-0596">Phosphopantetheine</keyword>
<dbReference type="SUPFAM" id="SSF52777">
    <property type="entry name" value="CoA-dependent acyltransferases"/>
    <property type="match status" value="4"/>
</dbReference>
<evidence type="ECO:0000259" key="6">
    <source>
        <dbReference type="PROSITE" id="PS50075"/>
    </source>
</evidence>
<dbReference type="RefSeq" id="WP_197955799.1">
    <property type="nucleotide sequence ID" value="NZ_CP065668.1"/>
</dbReference>
<dbReference type="GO" id="GO:0005829">
    <property type="term" value="C:cytosol"/>
    <property type="evidence" value="ECO:0007669"/>
    <property type="project" value="TreeGrafter"/>
</dbReference>
<dbReference type="InterPro" id="IPR045851">
    <property type="entry name" value="AMP-bd_C_sf"/>
</dbReference>
<dbReference type="FunFam" id="1.10.1200.10:FF:000005">
    <property type="entry name" value="Nonribosomal peptide synthetase 1"/>
    <property type="match status" value="2"/>
</dbReference>
<dbReference type="Gene3D" id="1.10.1200.10">
    <property type="entry name" value="ACP-like"/>
    <property type="match status" value="2"/>
</dbReference>
<dbReference type="Gene3D" id="2.30.38.10">
    <property type="entry name" value="Luciferase, Domain 3"/>
    <property type="match status" value="2"/>
</dbReference>
<dbReference type="PANTHER" id="PTHR45527:SF1">
    <property type="entry name" value="FATTY ACID SYNTHASE"/>
    <property type="match status" value="1"/>
</dbReference>
<dbReference type="PROSITE" id="PS50075">
    <property type="entry name" value="CARRIER"/>
    <property type="match status" value="2"/>
</dbReference>
<dbReference type="Pfam" id="PF00550">
    <property type="entry name" value="PP-binding"/>
    <property type="match status" value="2"/>
</dbReference>
<evidence type="ECO:0000313" key="7">
    <source>
        <dbReference type="EMBL" id="QPS08456.1"/>
    </source>
</evidence>
<dbReference type="InterPro" id="IPR000873">
    <property type="entry name" value="AMP-dep_synth/lig_dom"/>
</dbReference>
<evidence type="ECO:0000313" key="8">
    <source>
        <dbReference type="Proteomes" id="UP000594778"/>
    </source>
</evidence>
<proteinExistence type="inferred from homology"/>
<dbReference type="Pfam" id="PF00668">
    <property type="entry name" value="Condensation"/>
    <property type="match status" value="2"/>
</dbReference>
<evidence type="ECO:0000256" key="3">
    <source>
        <dbReference type="ARBA" id="ARBA00022450"/>
    </source>
</evidence>
<dbReference type="InterPro" id="IPR025110">
    <property type="entry name" value="AMP-bd_C"/>
</dbReference>
<dbReference type="FunFam" id="3.30.300.30:FF:000010">
    <property type="entry name" value="Enterobactin synthetase component F"/>
    <property type="match status" value="2"/>
</dbReference>
<feature type="region of interest" description="Disordered" evidence="5">
    <location>
        <begin position="2067"/>
        <end position="2087"/>
    </location>
</feature>
<evidence type="ECO:0000256" key="4">
    <source>
        <dbReference type="ARBA" id="ARBA00022553"/>
    </source>
</evidence>
<gene>
    <name evidence="7" type="ORF">I6G66_30185</name>
</gene>
<evidence type="ECO:0000256" key="5">
    <source>
        <dbReference type="SAM" id="MobiDB-lite"/>
    </source>
</evidence>
<accession>A0A7T2VYU1</accession>
<dbReference type="Pfam" id="PF00501">
    <property type="entry name" value="AMP-binding"/>
    <property type="match status" value="2"/>
</dbReference>
<dbReference type="Gene3D" id="3.30.300.30">
    <property type="match status" value="2"/>
</dbReference>
<dbReference type="Proteomes" id="UP000594778">
    <property type="component" value="Chromosome"/>
</dbReference>
<keyword evidence="4" id="KW-0597">Phosphoprotein</keyword>
<dbReference type="InterPro" id="IPR001242">
    <property type="entry name" value="Condensation_dom"/>
</dbReference>
<dbReference type="GO" id="GO:0031177">
    <property type="term" value="F:phosphopantetheine binding"/>
    <property type="evidence" value="ECO:0007669"/>
    <property type="project" value="InterPro"/>
</dbReference>
<dbReference type="InterPro" id="IPR006162">
    <property type="entry name" value="Ppantetheine_attach_site"/>
</dbReference>
<dbReference type="InterPro" id="IPR036736">
    <property type="entry name" value="ACP-like_sf"/>
</dbReference>
<dbReference type="SMART" id="SM00823">
    <property type="entry name" value="PKS_PP"/>
    <property type="match status" value="2"/>
</dbReference>
<dbReference type="Gene3D" id="3.40.50.980">
    <property type="match status" value="4"/>
</dbReference>
<protein>
    <submittedName>
        <fullName evidence="7">Amino acid adenylation domain-containing protein</fullName>
    </submittedName>
</protein>
<dbReference type="PROSITE" id="PS00012">
    <property type="entry name" value="PHOSPHOPANTETHEINE"/>
    <property type="match status" value="2"/>
</dbReference>
<comment type="similarity">
    <text evidence="2">Belongs to the ATP-dependent AMP-binding enzyme family.</text>
</comment>
<dbReference type="InterPro" id="IPR010071">
    <property type="entry name" value="AA_adenyl_dom"/>
</dbReference>
<feature type="domain" description="Carrier" evidence="6">
    <location>
        <begin position="1010"/>
        <end position="1084"/>
    </location>
</feature>